<sequence length="199" mass="22418">MREMAGSWLEEVGMWVAHKLFNHCHNCGSQEFRFQWENDQLVGVSRGLIESGRVRSTWMREHSHNGLGDVKAIERRGFEAGQDKPIRHNLNGRKESQQCRLLWTDRGCLGQTGVVPGKSSPCVDLVVYCFTPCFLTPRHRRSQQARDRDRTAEGRESTGTLAAAPPRLSTFYSTGLLGKTPTLTLLPMGRDFLVQSSST</sequence>
<protein>
    <submittedName>
        <fullName evidence="2">Uncharacterized protein</fullName>
    </submittedName>
</protein>
<dbReference type="Proteomes" id="UP001283361">
    <property type="component" value="Unassembled WGS sequence"/>
</dbReference>
<feature type="region of interest" description="Disordered" evidence="1">
    <location>
        <begin position="140"/>
        <end position="164"/>
    </location>
</feature>
<proteinExistence type="predicted"/>
<accession>A0AAE0Y2R3</accession>
<keyword evidence="3" id="KW-1185">Reference proteome</keyword>
<evidence type="ECO:0000256" key="1">
    <source>
        <dbReference type="SAM" id="MobiDB-lite"/>
    </source>
</evidence>
<name>A0AAE0Y2R3_9GAST</name>
<dbReference type="AlphaFoldDB" id="A0AAE0Y2R3"/>
<feature type="compositionally biased region" description="Basic and acidic residues" evidence="1">
    <location>
        <begin position="144"/>
        <end position="156"/>
    </location>
</feature>
<dbReference type="EMBL" id="JAWDGP010007074">
    <property type="protein sequence ID" value="KAK3730512.1"/>
    <property type="molecule type" value="Genomic_DNA"/>
</dbReference>
<comment type="caution">
    <text evidence="2">The sequence shown here is derived from an EMBL/GenBank/DDBJ whole genome shotgun (WGS) entry which is preliminary data.</text>
</comment>
<reference evidence="2" key="1">
    <citation type="journal article" date="2023" name="G3 (Bethesda)">
        <title>A reference genome for the long-term kleptoplast-retaining sea slug Elysia crispata morphotype clarki.</title>
        <authorList>
            <person name="Eastman K.E."/>
            <person name="Pendleton A.L."/>
            <person name="Shaikh M.A."/>
            <person name="Suttiyut T."/>
            <person name="Ogas R."/>
            <person name="Tomko P."/>
            <person name="Gavelis G."/>
            <person name="Widhalm J.R."/>
            <person name="Wisecaver J.H."/>
        </authorList>
    </citation>
    <scope>NUCLEOTIDE SEQUENCE</scope>
    <source>
        <strain evidence="2">ECLA1</strain>
    </source>
</reference>
<evidence type="ECO:0000313" key="3">
    <source>
        <dbReference type="Proteomes" id="UP001283361"/>
    </source>
</evidence>
<evidence type="ECO:0000313" key="2">
    <source>
        <dbReference type="EMBL" id="KAK3730512.1"/>
    </source>
</evidence>
<gene>
    <name evidence="2" type="ORF">RRG08_018500</name>
</gene>
<organism evidence="2 3">
    <name type="scientific">Elysia crispata</name>
    <name type="common">lettuce slug</name>
    <dbReference type="NCBI Taxonomy" id="231223"/>
    <lineage>
        <taxon>Eukaryota</taxon>
        <taxon>Metazoa</taxon>
        <taxon>Spiralia</taxon>
        <taxon>Lophotrochozoa</taxon>
        <taxon>Mollusca</taxon>
        <taxon>Gastropoda</taxon>
        <taxon>Heterobranchia</taxon>
        <taxon>Euthyneura</taxon>
        <taxon>Panpulmonata</taxon>
        <taxon>Sacoglossa</taxon>
        <taxon>Placobranchoidea</taxon>
        <taxon>Plakobranchidae</taxon>
        <taxon>Elysia</taxon>
    </lineage>
</organism>